<name>A0ABP8UWE8_9GAMM</name>
<organism evidence="1 2">
    <name type="scientific">Kistimonas scapharcae</name>
    <dbReference type="NCBI Taxonomy" id="1036133"/>
    <lineage>
        <taxon>Bacteria</taxon>
        <taxon>Pseudomonadati</taxon>
        <taxon>Pseudomonadota</taxon>
        <taxon>Gammaproteobacteria</taxon>
        <taxon>Oceanospirillales</taxon>
        <taxon>Endozoicomonadaceae</taxon>
        <taxon>Kistimonas</taxon>
    </lineage>
</organism>
<proteinExistence type="predicted"/>
<dbReference type="Proteomes" id="UP001500604">
    <property type="component" value="Unassembled WGS sequence"/>
</dbReference>
<sequence>MAGYIPNAATLVLSVQTDYDSPNAANVVLNVPSLDAAQTFVSGTVSLNGEPASKEIVVLSYKKQPRQGQLAERIIIASGNSQTDGSFEIELNGFDEPVLVVAMDDYGDTWQASTRYIVEDVIHPTTGKFEGFVYECLAEGISGTSEPEWWIDNGSTNTGLVGTAVFKARPFYQAIVHGPFLPAIRHRTGDD</sequence>
<keyword evidence="2" id="KW-1185">Reference proteome</keyword>
<evidence type="ECO:0000313" key="1">
    <source>
        <dbReference type="EMBL" id="GAA4648228.1"/>
    </source>
</evidence>
<dbReference type="RefSeq" id="WP_345193628.1">
    <property type="nucleotide sequence ID" value="NZ_BAABFL010000048.1"/>
</dbReference>
<reference evidence="2" key="1">
    <citation type="journal article" date="2019" name="Int. J. Syst. Evol. Microbiol.">
        <title>The Global Catalogue of Microorganisms (GCM) 10K type strain sequencing project: providing services to taxonomists for standard genome sequencing and annotation.</title>
        <authorList>
            <consortium name="The Broad Institute Genomics Platform"/>
            <consortium name="The Broad Institute Genome Sequencing Center for Infectious Disease"/>
            <person name="Wu L."/>
            <person name="Ma J."/>
        </authorList>
    </citation>
    <scope>NUCLEOTIDE SEQUENCE [LARGE SCALE GENOMIC DNA]</scope>
    <source>
        <strain evidence="2">JCM 17805</strain>
    </source>
</reference>
<evidence type="ECO:0000313" key="2">
    <source>
        <dbReference type="Proteomes" id="UP001500604"/>
    </source>
</evidence>
<dbReference type="EMBL" id="BAABFL010000048">
    <property type="protein sequence ID" value="GAA4648228.1"/>
    <property type="molecule type" value="Genomic_DNA"/>
</dbReference>
<accession>A0ABP8UWE8</accession>
<protein>
    <submittedName>
        <fullName evidence="1">Uncharacterized protein</fullName>
    </submittedName>
</protein>
<comment type="caution">
    <text evidence="1">The sequence shown here is derived from an EMBL/GenBank/DDBJ whole genome shotgun (WGS) entry which is preliminary data.</text>
</comment>
<gene>
    <name evidence="1" type="ORF">GCM10023116_04950</name>
</gene>